<dbReference type="InterPro" id="IPR036397">
    <property type="entry name" value="RNaseH_sf"/>
</dbReference>
<feature type="compositionally biased region" description="Basic and acidic residues" evidence="1">
    <location>
        <begin position="193"/>
        <end position="204"/>
    </location>
</feature>
<dbReference type="CDD" id="cd09279">
    <property type="entry name" value="RNase_HI_like"/>
    <property type="match status" value="1"/>
</dbReference>
<evidence type="ECO:0000313" key="5">
    <source>
        <dbReference type="Proteomes" id="UP000233551"/>
    </source>
</evidence>
<dbReference type="Pfam" id="PF01585">
    <property type="entry name" value="G-patch"/>
    <property type="match status" value="1"/>
</dbReference>
<comment type="caution">
    <text evidence="4">The sequence shown here is derived from an EMBL/GenBank/DDBJ whole genome shotgun (WGS) entry which is preliminary data.</text>
</comment>
<dbReference type="InterPro" id="IPR012337">
    <property type="entry name" value="RNaseH-like_sf"/>
</dbReference>
<sequence length="2129" mass="238307">MARSVSFPHLDRVTPPLEEISHIWAHLRQVDRDYIRTFVGDIPMLDMCRVDWNFLGAAVTFWDPVHAAFNIQGTKLTPTIEEYRTLVRRIAATRSIVEPNFHTTRLVLVSRLLGVHRSQLQAELAYSGGTEIVTAKLLHFIEIRARENDDFTDSPPVESSASSGAPVPNMTIQAELTNLRAERDRLRREIAEKNEQLGDQHQLQKELAQTRAQLQRRDQELAQANAALERSRKRARGGVSPAHRGASPTHLPPPASSDPHPAYSGGQPSSAADDRARIAVLESTVNQLAATMATNMPELMALLKGPNRASSSFTPPPGYGPAVDPSPWAQPTLIPDKRDTSAPTIVNAPTAHPVNNLPAPPASATMLEPPMFVPPPISTSVPVPRLKKLEENIRALQSGGSRLNAGDGDWSFFPRAALDWYMSLKATDIPTWADLSSKFIDQYRYCAETPPTLLELSTMEMTDDQGFEAYAVKWRARAAKHVPPISEAQQIQLFHSTLKGAYYLHLLAHTSSFSNLIDAGKKLNISIKLGKIKGPAEKKEGESSKRAATGTAGTAEGKTRPSMLSTQGAKPPSNIPPPASRTPQPVQRAPAPQDQQGIATQMRRKQFTPLPTSLSHIYRQLLTGNKIRSIAPNPDFDPTIQDQSQRCEYYQGVPGFNATPTPFVIEVPAREPYQDSKVPWTYEGSVGNLERQFSVMGVTRSGRVYENPKAANKGKALAVPRVAPEASSIPQKNVTEEEAEAFMKIIKASEYKVIEQMGKSPAHISLLAFLLGSEPHREALLKGEEDYAIYKETAVSYISIGDDQNLPFHSFETISVIRDYGEIGPTRADRMVGKILLRHNYIPGIGLGAHDQGISRPIEIEEYKNRRGLDYQEVFTWSYADMPGLDSSIVKHFLPLDTERFPPKRQHLRGQRAGLLLRIKEEIIKQINAGFLERLRQYTLYHTIRLLSKADPLKYLLDNPSSMKNISKWQCQLTEYDIEYMPRTSVKGQAIADHLVEFPIENDTPINSNFPNEGILQVDSDENKFAWKMYFDGAVNSIGSAKVDFPCTNNMAEYEACILGLQAAIDFKVKELEVLGDSMLTIFQTLGQWKTKDAKLVPYHEYLEELAENFEKISFTYTPRIKNQFANALATLASMVSITKENLIEPLEIEIAKGPAHCDAIEATDEQPCTLFPEWRNSLSPFFQRLMGEIQERSCGPHMSELMLAKKLMRLGYFWSATEADCVKHVKHCHLCRVYADQLKAPPNELRPMAAPWPFSMWVIDVIGPINPKASNGHQFILVAIDCFTKWIEAVTLAAVTTNAVARFLKRDIIARYGVPETIITDNAKNLNNRIIDELCERFKVHHRNSTPYRPQMNGAVEAANKNIKKIIEKMTVTYKDWHEMLPFALLAYRTSIHSSTGATPSECTGPGRRPPQAGVCLSHSTSRSPYPDEGPEKEHTSTSPNKPIGARPATGRGYHFIISAQYRLNTEQIGLHYPITMILTLAFTVLRTSYPHLLFYGLRVRIYCIPNFVSASTAFRTSCPHLLLSRLRVCIHCIPDFVSAFTAFRTSCPHLLHFGLRVRIYYISDFMSSFTTFRTSCPYLLHFGLRVRIHCSSDFVSSFTAFQTSCLHSLHFGLRVRIHCSSDFVSSFTAFQTSCLHSLHFGLRVRIHGSSDFVSASTAFRTSCPRLLLSRLRVRYCISDFVSSFTASGLHVRIYFISDFVFAFIVLRTSCPHLLHFGLRVRIHCSSDFVSASTAFQTSCPHLLLSGLRVRTYCISDFVSSFTAFRTSCPHSLLFGLRVHTYFFPDFVSALTSSRTSCPHLLHFGLRVLIYCFSGFRVLIYGFPDFVSAFTAFRTSCPHLLHFGLRVHIYCFPDSCPHLLHFGFRVLIYCFPDFVSAFTIFGLRVLTYYTPDFVSVSTTFWTSCPHLPPSDFVSSLTTSRTSCPHLLRFGLHIHIYYVSDFVPAFTAFWTSYPPLLLVGLRARRLSGSNEKWNSDLEEQDPVREIDKLALVSGNFEIEELAELSPENQKNSPDPDGFYSGEAQIDHGEASTVSRTVTGVHSGRHRSVQGREPPPPTSSPPLPPIPAALRLTGLSPFLFLCRLGPFRPNTLQSGPTSLPGGFSFGPANPIRPDSSGDFFFTEKPLNFPD</sequence>
<evidence type="ECO:0000259" key="3">
    <source>
        <dbReference type="PROSITE" id="PS50994"/>
    </source>
</evidence>
<dbReference type="PROSITE" id="PS50174">
    <property type="entry name" value="G_PATCH"/>
    <property type="match status" value="1"/>
</dbReference>
<dbReference type="GO" id="GO:0004523">
    <property type="term" value="F:RNA-DNA hybrid ribonuclease activity"/>
    <property type="evidence" value="ECO:0007669"/>
    <property type="project" value="InterPro"/>
</dbReference>
<name>A0A2I0LFE2_PUNGR</name>
<accession>A0A2I0LFE2</accession>
<feature type="region of interest" description="Disordered" evidence="1">
    <location>
        <begin position="193"/>
        <end position="273"/>
    </location>
</feature>
<dbReference type="InterPro" id="IPR001584">
    <property type="entry name" value="Integrase_cat-core"/>
</dbReference>
<dbReference type="PANTHER" id="PTHR48475">
    <property type="entry name" value="RIBONUCLEASE H"/>
    <property type="match status" value="1"/>
</dbReference>
<evidence type="ECO:0000259" key="2">
    <source>
        <dbReference type="PROSITE" id="PS50174"/>
    </source>
</evidence>
<dbReference type="Pfam" id="PF13456">
    <property type="entry name" value="RVT_3"/>
    <property type="match status" value="1"/>
</dbReference>
<feature type="region of interest" description="Disordered" evidence="1">
    <location>
        <begin position="149"/>
        <end position="170"/>
    </location>
</feature>
<dbReference type="SMART" id="SM00443">
    <property type="entry name" value="G_patch"/>
    <property type="match status" value="1"/>
</dbReference>
<feature type="region of interest" description="Disordered" evidence="1">
    <location>
        <begin position="1397"/>
        <end position="1449"/>
    </location>
</feature>
<dbReference type="GO" id="GO:0015074">
    <property type="term" value="P:DNA integration"/>
    <property type="evidence" value="ECO:0007669"/>
    <property type="project" value="InterPro"/>
</dbReference>
<feature type="compositionally biased region" description="Basic and acidic residues" evidence="1">
    <location>
        <begin position="535"/>
        <end position="545"/>
    </location>
</feature>
<evidence type="ECO:0000256" key="1">
    <source>
        <dbReference type="SAM" id="MobiDB-lite"/>
    </source>
</evidence>
<dbReference type="PROSITE" id="PS50994">
    <property type="entry name" value="INTEGRASE"/>
    <property type="match status" value="1"/>
</dbReference>
<dbReference type="Gene3D" id="3.30.420.10">
    <property type="entry name" value="Ribonuclease H-like superfamily/Ribonuclease H"/>
    <property type="match status" value="2"/>
</dbReference>
<dbReference type="GO" id="GO:0003676">
    <property type="term" value="F:nucleic acid binding"/>
    <property type="evidence" value="ECO:0007669"/>
    <property type="project" value="InterPro"/>
</dbReference>
<dbReference type="InterPro" id="IPR000467">
    <property type="entry name" value="G_patch_dom"/>
</dbReference>
<protein>
    <submittedName>
        <fullName evidence="4">Uncharacterized protein</fullName>
    </submittedName>
</protein>
<feature type="region of interest" description="Disordered" evidence="1">
    <location>
        <begin position="2003"/>
        <end position="2063"/>
    </location>
</feature>
<dbReference type="Proteomes" id="UP000233551">
    <property type="component" value="Unassembled WGS sequence"/>
</dbReference>
<feature type="compositionally biased region" description="Low complexity" evidence="1">
    <location>
        <begin position="547"/>
        <end position="556"/>
    </location>
</feature>
<feature type="domain" description="G-patch" evidence="2">
    <location>
        <begin position="828"/>
        <end position="874"/>
    </location>
</feature>
<dbReference type="EMBL" id="PGOL01000006">
    <property type="protein sequence ID" value="PKI79407.1"/>
    <property type="molecule type" value="Genomic_DNA"/>
</dbReference>
<organism evidence="4 5">
    <name type="scientific">Punica granatum</name>
    <name type="common">Pomegranate</name>
    <dbReference type="NCBI Taxonomy" id="22663"/>
    <lineage>
        <taxon>Eukaryota</taxon>
        <taxon>Viridiplantae</taxon>
        <taxon>Streptophyta</taxon>
        <taxon>Embryophyta</taxon>
        <taxon>Tracheophyta</taxon>
        <taxon>Spermatophyta</taxon>
        <taxon>Magnoliopsida</taxon>
        <taxon>eudicotyledons</taxon>
        <taxon>Gunneridae</taxon>
        <taxon>Pentapetalae</taxon>
        <taxon>rosids</taxon>
        <taxon>malvids</taxon>
        <taxon>Myrtales</taxon>
        <taxon>Lythraceae</taxon>
        <taxon>Punica</taxon>
    </lineage>
</organism>
<reference evidence="4 5" key="1">
    <citation type="submission" date="2017-11" db="EMBL/GenBank/DDBJ databases">
        <title>De-novo sequencing of pomegranate (Punica granatum L.) genome.</title>
        <authorList>
            <person name="Akparov Z."/>
            <person name="Amiraslanov A."/>
            <person name="Hajiyeva S."/>
            <person name="Abbasov M."/>
            <person name="Kaur K."/>
            <person name="Hamwieh A."/>
            <person name="Solovyev V."/>
            <person name="Salamov A."/>
            <person name="Braich B."/>
            <person name="Kosarev P."/>
            <person name="Mahmoud A."/>
            <person name="Hajiyev E."/>
            <person name="Babayeva S."/>
            <person name="Izzatullayeva V."/>
            <person name="Mammadov A."/>
            <person name="Mammadov A."/>
            <person name="Sharifova S."/>
            <person name="Ojaghi J."/>
            <person name="Eynullazada K."/>
            <person name="Bayramov B."/>
            <person name="Abdulazimova A."/>
            <person name="Shahmuradov I."/>
        </authorList>
    </citation>
    <scope>NUCLEOTIDE SEQUENCE [LARGE SCALE GENOMIC DNA]</scope>
    <source>
        <strain evidence="5">cv. AG2017</strain>
        <tissue evidence="4">Leaf</tissue>
    </source>
</reference>
<dbReference type="PANTHER" id="PTHR48475:SF1">
    <property type="entry name" value="RNASE H TYPE-1 DOMAIN-CONTAINING PROTEIN"/>
    <property type="match status" value="1"/>
</dbReference>
<keyword evidence="5" id="KW-1185">Reference proteome</keyword>
<dbReference type="Pfam" id="PF00665">
    <property type="entry name" value="rve"/>
    <property type="match status" value="1"/>
</dbReference>
<dbReference type="SUPFAM" id="SSF53098">
    <property type="entry name" value="Ribonuclease H-like"/>
    <property type="match status" value="2"/>
</dbReference>
<dbReference type="STRING" id="22663.A0A2I0LFE2"/>
<feature type="region of interest" description="Disordered" evidence="1">
    <location>
        <begin position="535"/>
        <end position="600"/>
    </location>
</feature>
<feature type="domain" description="Integrase catalytic" evidence="3">
    <location>
        <begin position="1250"/>
        <end position="1409"/>
    </location>
</feature>
<feature type="compositionally biased region" description="Pro residues" evidence="1">
    <location>
        <begin position="2052"/>
        <end position="2063"/>
    </location>
</feature>
<proteinExistence type="predicted"/>
<gene>
    <name evidence="4" type="ORF">CRG98_000222</name>
</gene>
<evidence type="ECO:0000313" key="4">
    <source>
        <dbReference type="EMBL" id="PKI79407.1"/>
    </source>
</evidence>
<dbReference type="InterPro" id="IPR002156">
    <property type="entry name" value="RNaseH_domain"/>
</dbReference>